<feature type="compositionally biased region" description="Polar residues" evidence="1">
    <location>
        <begin position="1001"/>
        <end position="1027"/>
    </location>
</feature>
<dbReference type="PROSITE" id="PS50966">
    <property type="entry name" value="ZF_SWIM"/>
    <property type="match status" value="1"/>
</dbReference>
<keyword evidence="3" id="KW-1185">Reference proteome</keyword>
<dbReference type="GO" id="GO:0061630">
    <property type="term" value="F:ubiquitin protein ligase activity"/>
    <property type="evidence" value="ECO:0007669"/>
    <property type="project" value="InterPro"/>
</dbReference>
<dbReference type="SUPFAM" id="SSF54001">
    <property type="entry name" value="Cysteine proteinases"/>
    <property type="match status" value="1"/>
</dbReference>
<dbReference type="InterPro" id="IPR038765">
    <property type="entry name" value="Papain-like_cys_pep_sf"/>
</dbReference>
<proteinExistence type="predicted"/>
<dbReference type="CDD" id="cd22744">
    <property type="entry name" value="OTU"/>
    <property type="match status" value="1"/>
</dbReference>
<dbReference type="OrthoDB" id="10048910at2759"/>
<reference evidence="2" key="1">
    <citation type="submission" date="2020-04" db="EMBL/GenBank/DDBJ databases">
        <authorList>
            <person name="Alioto T."/>
            <person name="Alioto T."/>
            <person name="Gomez Garrido J."/>
        </authorList>
    </citation>
    <scope>NUCLEOTIDE SEQUENCE</scope>
    <source>
        <strain evidence="2">A484AB</strain>
    </source>
</reference>
<dbReference type="AlphaFoldDB" id="A0A6S7G4P3"/>
<accession>A0A6S7G4P3</accession>
<evidence type="ECO:0000313" key="3">
    <source>
        <dbReference type="Proteomes" id="UP001152795"/>
    </source>
</evidence>
<evidence type="ECO:0000256" key="1">
    <source>
        <dbReference type="SAM" id="MobiDB-lite"/>
    </source>
</evidence>
<feature type="region of interest" description="Disordered" evidence="1">
    <location>
        <begin position="1001"/>
        <end position="1029"/>
    </location>
</feature>
<gene>
    <name evidence="2" type="ORF">PACLA_8A071107</name>
</gene>
<dbReference type="EMBL" id="CACRXK020000599">
    <property type="protein sequence ID" value="CAB3983306.1"/>
    <property type="molecule type" value="Genomic_DNA"/>
</dbReference>
<feature type="region of interest" description="Disordered" evidence="1">
    <location>
        <begin position="825"/>
        <end position="883"/>
    </location>
</feature>
<dbReference type="Proteomes" id="UP001152795">
    <property type="component" value="Unassembled WGS sequence"/>
</dbReference>
<evidence type="ECO:0000313" key="2">
    <source>
        <dbReference type="EMBL" id="CAB3983306.1"/>
    </source>
</evidence>
<dbReference type="PANTHER" id="PTHR21540">
    <property type="entry name" value="RING FINGER AND SWIM DOMAIN-CONTAINING PROTEIN 2"/>
    <property type="match status" value="1"/>
</dbReference>
<organism evidence="2 3">
    <name type="scientific">Paramuricea clavata</name>
    <name type="common">Red gorgonian</name>
    <name type="synonym">Violescent sea-whip</name>
    <dbReference type="NCBI Taxonomy" id="317549"/>
    <lineage>
        <taxon>Eukaryota</taxon>
        <taxon>Metazoa</taxon>
        <taxon>Cnidaria</taxon>
        <taxon>Anthozoa</taxon>
        <taxon>Octocorallia</taxon>
        <taxon>Malacalcyonacea</taxon>
        <taxon>Plexauridae</taxon>
        <taxon>Paramuricea</taxon>
    </lineage>
</organism>
<feature type="compositionally biased region" description="Polar residues" evidence="1">
    <location>
        <begin position="834"/>
        <end position="853"/>
    </location>
</feature>
<sequence>MEENAALEEFLYLNGLRKWSVASDGLCLISSWQIAMKTHLQKNYSGGNAALKFDAVDNLRKNPNHYQLIGNYEDDFERFLEYNDYAGNSIDLLPYALANITGVCCIILQVDKNGEIRTFHIPPSYDIPDNEPIVNRPPEITLIYSPTRQHYDVALTCDEYQAMVMEKTEAQKVFIDLSIDEDIIDESECSDSSIDNEDMYRDIFADDPDSSDDENFTFCVDDKEIKLFLRSKSIKELKLLAEQHKISLVNVIEKQDLVLRLASNPTLKICVSKDMGEKKAAEVKERKRSKKVDPTWWEDIEAREVEKIPYDIDGTCVFKLSFDPVDRLKSSADGRSWEKSYTCNTKEFPNGRRKAAKCGGSYTCINNLCMFYVQYGKENNVQWKKTAAGTRLCKCCNHLMQHIPCEARKIWAFYQEHVIVRHLGFHTCPARIPMTFPEEISETFSRNPKTKPSKLQRDILVNSLRESGNVNAVKELATNLLDKKKLRNEKQKQSKVTHPHGHSFDAVVHLKRQLDAQDPFLIFEINGEGMNENPSYVFKSSTFLAKIALEMDRSGNHYMSKEWVFFDAAHKRCRGFKTFSITTFHPLLRKIVKLATMRECKEEDTRSVKIMWELFNKVLQTVSRQNFYKLNPCGWMVDEAGSNWKGLKEVYGDDVQTRIVSCQFHYQQSRNDHRRKLLTDEERDIFTRLSNALFTAVTPSGFMESYEKCLNFIKSKPNREHVLLNWLTWWYSRRSHVFPAFRPLHGVPSTNLAESFNSIWSNSDTNNLSLVDAAYYDTVESLMLETEFECFKAGTFKGGDGPDFHTREQKERVEQMRRARVYAEEIRKGGETISEGQNSRQNASDSFTPTSCSHRPDKRSSSSERTSFKKHKGSQQREAKWRQTRSKVFQQSLKKAKNEPFQLVSANLGKHEFMVYSVNSRNTYLVSVTTTPHCECPFYIVKQNNTQQICKHILWVYLFVLEIPEESKLINQVALLESEILELTSNAPAVIPPRLFRPSSTTSGSFAHNTHSSASNMPSTSTANISSGKVPKMTNDEINGLFENSPLNTAPQVWTAMKKIGKGKQPSCAGCRSSKILPGRICIHVSGLYVPQNCNFCVSRNFYFCANLNCVSKKPLASNLICPPFQVLVGEGTALSLQEYEMLVERGLPMA</sequence>
<comment type="caution">
    <text evidence="2">The sequence shown here is derived from an EMBL/GenBank/DDBJ whole genome shotgun (WGS) entry which is preliminary data.</text>
</comment>
<dbReference type="InterPro" id="IPR039903">
    <property type="entry name" value="Zswim2"/>
</dbReference>
<dbReference type="InterPro" id="IPR007527">
    <property type="entry name" value="Znf_SWIM"/>
</dbReference>
<name>A0A6S7G4P3_PARCT</name>
<dbReference type="GO" id="GO:0008270">
    <property type="term" value="F:zinc ion binding"/>
    <property type="evidence" value="ECO:0007669"/>
    <property type="project" value="InterPro"/>
</dbReference>
<protein>
    <submittedName>
        <fullName evidence="2">Transposon Tf2-6 poly</fullName>
    </submittedName>
</protein>